<feature type="transmembrane region" description="Helical" evidence="8">
    <location>
        <begin position="198"/>
        <end position="221"/>
    </location>
</feature>
<keyword evidence="4" id="KW-1003">Cell membrane</keyword>
<keyword evidence="7 8" id="KW-0472">Membrane</keyword>
<feature type="domain" description="ABC transmembrane type-1" evidence="9">
    <location>
        <begin position="22"/>
        <end position="214"/>
    </location>
</feature>
<protein>
    <submittedName>
        <fullName evidence="10">D-methionine transport system permease protein</fullName>
    </submittedName>
</protein>
<comment type="caution">
    <text evidence="10">The sequence shown here is derived from an EMBL/GenBank/DDBJ whole genome shotgun (WGS) entry which is preliminary data.</text>
</comment>
<dbReference type="FunFam" id="1.10.3720.10:FF:000002">
    <property type="entry name" value="D-methionine ABC transporter permease MetI"/>
    <property type="match status" value="1"/>
</dbReference>
<feature type="transmembrane region" description="Helical" evidence="8">
    <location>
        <begin position="156"/>
        <end position="178"/>
    </location>
</feature>
<evidence type="ECO:0000256" key="5">
    <source>
        <dbReference type="ARBA" id="ARBA00022692"/>
    </source>
</evidence>
<evidence type="ECO:0000259" key="9">
    <source>
        <dbReference type="PROSITE" id="PS50928"/>
    </source>
</evidence>
<dbReference type="NCBIfam" id="NF008049">
    <property type="entry name" value="PRK10782.1"/>
    <property type="match status" value="1"/>
</dbReference>
<name>A0A2A9CUR2_9ACTN</name>
<proteinExistence type="inferred from homology"/>
<reference evidence="10 11" key="1">
    <citation type="submission" date="2017-10" db="EMBL/GenBank/DDBJ databases">
        <title>Sequencing the genomes of 1000 actinobacteria strains.</title>
        <authorList>
            <person name="Klenk H.-P."/>
        </authorList>
    </citation>
    <scope>NUCLEOTIDE SEQUENCE [LARGE SCALE GENOMIC DNA]</scope>
    <source>
        <strain evidence="10 11">DSM 15597</strain>
    </source>
</reference>
<dbReference type="InterPro" id="IPR000515">
    <property type="entry name" value="MetI-like"/>
</dbReference>
<dbReference type="GO" id="GO:0005886">
    <property type="term" value="C:plasma membrane"/>
    <property type="evidence" value="ECO:0007669"/>
    <property type="project" value="UniProtKB-SubCell"/>
</dbReference>
<dbReference type="Proteomes" id="UP000226079">
    <property type="component" value="Unassembled WGS sequence"/>
</dbReference>
<dbReference type="PANTHER" id="PTHR30450">
    <property type="entry name" value="ABC TRANSPORTER PERMEASE"/>
    <property type="match status" value="1"/>
</dbReference>
<dbReference type="PANTHER" id="PTHR30450:SF1">
    <property type="entry name" value="D-METHIONINE TRANSPORT SYSTEM PERMEASE PROTEIN METI-RELATED"/>
    <property type="match status" value="1"/>
</dbReference>
<dbReference type="InterPro" id="IPR035906">
    <property type="entry name" value="MetI-like_sf"/>
</dbReference>
<sequence>MNELLQSLLNNPAITTALGPAFGETLVMVGISALATVLIGLPLGVVLFVTQPGGLAENRGLNVVLGSIVVNITRSIPFAILMVCLIPVTRLLVGTAIGPQAAAVSLTIGCVPFFARLVETGLREVHPGKVDAAHAMGSTRLQTVWKVLLPEALPSLVASVTTTVVALIGYSAMAGLIGGGGLGRLAYNYGYQRYQPEVMVVVLIILVLLVQLVQVAGDALVRRVDHR</sequence>
<evidence type="ECO:0000256" key="2">
    <source>
        <dbReference type="ARBA" id="ARBA00007069"/>
    </source>
</evidence>
<keyword evidence="3 8" id="KW-0813">Transport</keyword>
<organism evidence="10 11">
    <name type="scientific">Propionicimonas paludicola</name>
    <dbReference type="NCBI Taxonomy" id="185243"/>
    <lineage>
        <taxon>Bacteria</taxon>
        <taxon>Bacillati</taxon>
        <taxon>Actinomycetota</taxon>
        <taxon>Actinomycetes</taxon>
        <taxon>Propionibacteriales</taxon>
        <taxon>Nocardioidaceae</taxon>
        <taxon>Propionicimonas</taxon>
    </lineage>
</organism>
<dbReference type="PROSITE" id="PS50928">
    <property type="entry name" value="ABC_TM1"/>
    <property type="match status" value="1"/>
</dbReference>
<comment type="subcellular location">
    <subcellularLocation>
        <location evidence="1 8">Cell membrane</location>
        <topology evidence="1 8">Multi-pass membrane protein</topology>
    </subcellularLocation>
</comment>
<evidence type="ECO:0000256" key="1">
    <source>
        <dbReference type="ARBA" id="ARBA00004651"/>
    </source>
</evidence>
<keyword evidence="11" id="KW-1185">Reference proteome</keyword>
<dbReference type="EMBL" id="PDJC01000001">
    <property type="protein sequence ID" value="PFG17871.1"/>
    <property type="molecule type" value="Genomic_DNA"/>
</dbReference>
<dbReference type="RefSeq" id="WP_098461269.1">
    <property type="nucleotide sequence ID" value="NZ_PDJC01000001.1"/>
</dbReference>
<dbReference type="Pfam" id="PF00528">
    <property type="entry name" value="BPD_transp_1"/>
    <property type="match status" value="1"/>
</dbReference>
<keyword evidence="5 8" id="KW-0812">Transmembrane</keyword>
<evidence type="ECO:0000313" key="11">
    <source>
        <dbReference type="Proteomes" id="UP000226079"/>
    </source>
</evidence>
<accession>A0A2A9CUR2</accession>
<dbReference type="AlphaFoldDB" id="A0A2A9CUR2"/>
<feature type="transmembrane region" description="Helical" evidence="8">
    <location>
        <begin position="26"/>
        <end position="49"/>
    </location>
</feature>
<dbReference type="Gene3D" id="1.10.3720.10">
    <property type="entry name" value="MetI-like"/>
    <property type="match status" value="1"/>
</dbReference>
<gene>
    <name evidence="10" type="ORF">ATK74_2448</name>
</gene>
<evidence type="ECO:0000256" key="8">
    <source>
        <dbReference type="RuleBase" id="RU363032"/>
    </source>
</evidence>
<evidence type="ECO:0000256" key="3">
    <source>
        <dbReference type="ARBA" id="ARBA00022448"/>
    </source>
</evidence>
<comment type="similarity">
    <text evidence="2">Belongs to the binding-protein-dependent transport system permease family. CysTW subfamily.</text>
</comment>
<dbReference type="InterPro" id="IPR051322">
    <property type="entry name" value="AA_ABC_Transporter_Permease"/>
</dbReference>
<evidence type="ECO:0000256" key="7">
    <source>
        <dbReference type="ARBA" id="ARBA00023136"/>
    </source>
</evidence>
<evidence type="ECO:0000313" key="10">
    <source>
        <dbReference type="EMBL" id="PFG17871.1"/>
    </source>
</evidence>
<dbReference type="OrthoDB" id="9793490at2"/>
<dbReference type="CDD" id="cd06261">
    <property type="entry name" value="TM_PBP2"/>
    <property type="match status" value="1"/>
</dbReference>
<evidence type="ECO:0000256" key="4">
    <source>
        <dbReference type="ARBA" id="ARBA00022475"/>
    </source>
</evidence>
<keyword evidence="6 8" id="KW-1133">Transmembrane helix</keyword>
<feature type="transmembrane region" description="Helical" evidence="8">
    <location>
        <begin position="61"/>
        <end position="88"/>
    </location>
</feature>
<dbReference type="SUPFAM" id="SSF161098">
    <property type="entry name" value="MetI-like"/>
    <property type="match status" value="1"/>
</dbReference>
<feature type="transmembrane region" description="Helical" evidence="8">
    <location>
        <begin position="100"/>
        <end position="118"/>
    </location>
</feature>
<evidence type="ECO:0000256" key="6">
    <source>
        <dbReference type="ARBA" id="ARBA00022989"/>
    </source>
</evidence>
<dbReference type="GO" id="GO:0048473">
    <property type="term" value="P:D-methionine transmembrane transport"/>
    <property type="evidence" value="ECO:0007669"/>
    <property type="project" value="TreeGrafter"/>
</dbReference>